<organism evidence="2 3">
    <name type="scientific">Halogeometricum limi</name>
    <dbReference type="NCBI Taxonomy" id="555875"/>
    <lineage>
        <taxon>Archaea</taxon>
        <taxon>Methanobacteriati</taxon>
        <taxon>Methanobacteriota</taxon>
        <taxon>Stenosarchaea group</taxon>
        <taxon>Halobacteria</taxon>
        <taxon>Halobacteriales</taxon>
        <taxon>Haloferacaceae</taxon>
        <taxon>Halogeometricum</taxon>
    </lineage>
</organism>
<gene>
    <name evidence="2" type="ORF">SAMN04488124_2555</name>
</gene>
<dbReference type="Pfam" id="PF26403">
    <property type="entry name" value="DUF8101"/>
    <property type="match status" value="1"/>
</dbReference>
<keyword evidence="3" id="KW-1185">Reference proteome</keyword>
<dbReference type="RefSeq" id="WP_089881521.1">
    <property type="nucleotide sequence ID" value="NZ_FOYS01000004.1"/>
</dbReference>
<protein>
    <recommendedName>
        <fullName evidence="1">DUF8101 domain-containing protein</fullName>
    </recommendedName>
</protein>
<dbReference type="AlphaFoldDB" id="A0A1I6HWZ0"/>
<evidence type="ECO:0000313" key="3">
    <source>
        <dbReference type="Proteomes" id="UP000243250"/>
    </source>
</evidence>
<reference evidence="3" key="1">
    <citation type="submission" date="2016-10" db="EMBL/GenBank/DDBJ databases">
        <authorList>
            <person name="Varghese N."/>
            <person name="Submissions S."/>
        </authorList>
    </citation>
    <scope>NUCLEOTIDE SEQUENCE [LARGE SCALE GENOMIC DNA]</scope>
    <source>
        <strain evidence="3">CGMCC 1.8711</strain>
    </source>
</reference>
<dbReference type="STRING" id="555875.SAMN04488124_2555"/>
<dbReference type="InterPro" id="IPR058414">
    <property type="entry name" value="DUF8101"/>
</dbReference>
<dbReference type="EMBL" id="FOYS01000004">
    <property type="protein sequence ID" value="SFR58971.1"/>
    <property type="molecule type" value="Genomic_DNA"/>
</dbReference>
<proteinExistence type="predicted"/>
<sequence>MTADAPEDVPADVRTKLSELFVRGADAARAVDGDTVDSVVDSVDTVVLSELPDGETKTVLLHGCDRVRRTAAAEPLVAAEYFEAMRRFVGE</sequence>
<accession>A0A1I6HWZ0</accession>
<name>A0A1I6HWZ0_9EURY</name>
<dbReference type="Proteomes" id="UP000243250">
    <property type="component" value="Unassembled WGS sequence"/>
</dbReference>
<feature type="domain" description="DUF8101" evidence="1">
    <location>
        <begin position="4"/>
        <end position="90"/>
    </location>
</feature>
<evidence type="ECO:0000313" key="2">
    <source>
        <dbReference type="EMBL" id="SFR58971.1"/>
    </source>
</evidence>
<dbReference type="OrthoDB" id="343008at2157"/>
<evidence type="ECO:0000259" key="1">
    <source>
        <dbReference type="Pfam" id="PF26403"/>
    </source>
</evidence>